<evidence type="ECO:0000256" key="1">
    <source>
        <dbReference type="SAM" id="MobiDB-lite"/>
    </source>
</evidence>
<comment type="caution">
    <text evidence="2">The sequence shown here is derived from an EMBL/GenBank/DDBJ whole genome shotgun (WGS) entry which is preliminary data.</text>
</comment>
<gene>
    <name evidence="2" type="ORF">EYD45_01940</name>
</gene>
<evidence type="ECO:0000313" key="3">
    <source>
        <dbReference type="Proteomes" id="UP000291142"/>
    </source>
</evidence>
<sequence length="213" mass="24775">MKTFLTFLFTSFVFVFYAQPPARGQGGGPPQGGQGMQREMPKFDAYKTAGIFNYDIPEVLKKLKIKKDKDLTLQVEQALLNYNSKIDELRLRNQKDFDTLNVYINAIISTEFKNRMENRQQGRQFGGGEASPMRNAIKFSREKIRPVRQQVMQEEKKLNVKLKSILNEKQNIKWLKYQKSIKNKLNPRRQSNNQNPNNQNGRNGRQGRFQQGG</sequence>
<dbReference type="EMBL" id="SIRT01000001">
    <property type="protein sequence ID" value="TBN06668.1"/>
    <property type="molecule type" value="Genomic_DNA"/>
</dbReference>
<evidence type="ECO:0000313" key="2">
    <source>
        <dbReference type="EMBL" id="TBN06668.1"/>
    </source>
</evidence>
<proteinExistence type="predicted"/>
<accession>A0A4Q9FHV2</accession>
<dbReference type="Proteomes" id="UP000291142">
    <property type="component" value="Unassembled WGS sequence"/>
</dbReference>
<name>A0A4Q9FHV2_9FLAO</name>
<feature type="region of interest" description="Disordered" evidence="1">
    <location>
        <begin position="182"/>
        <end position="213"/>
    </location>
</feature>
<reference evidence="2 3" key="1">
    <citation type="submission" date="2019-02" db="EMBL/GenBank/DDBJ databases">
        <title>Hyunsoonleella sp., isolated from marine sediment.</title>
        <authorList>
            <person name="Liu B.-T."/>
        </authorList>
    </citation>
    <scope>NUCLEOTIDE SEQUENCE [LARGE SCALE GENOMIC DNA]</scope>
    <source>
        <strain evidence="2 3">T58</strain>
    </source>
</reference>
<dbReference type="OrthoDB" id="1443261at2"/>
<feature type="compositionally biased region" description="Low complexity" evidence="1">
    <location>
        <begin position="188"/>
        <end position="213"/>
    </location>
</feature>
<protein>
    <submittedName>
        <fullName evidence="2">Uncharacterized protein</fullName>
    </submittedName>
</protein>
<organism evidence="2 3">
    <name type="scientific">Hyunsoonleella flava</name>
    <dbReference type="NCBI Taxonomy" id="2527939"/>
    <lineage>
        <taxon>Bacteria</taxon>
        <taxon>Pseudomonadati</taxon>
        <taxon>Bacteroidota</taxon>
        <taxon>Flavobacteriia</taxon>
        <taxon>Flavobacteriales</taxon>
        <taxon>Flavobacteriaceae</taxon>
    </lineage>
</organism>
<dbReference type="AlphaFoldDB" id="A0A4Q9FHV2"/>
<keyword evidence="3" id="KW-1185">Reference proteome</keyword>
<dbReference type="RefSeq" id="WP_130962655.1">
    <property type="nucleotide sequence ID" value="NZ_SIRT01000001.1"/>
</dbReference>